<organism evidence="3 4">
    <name type="scientific">Paenibacillus chibensis</name>
    <dbReference type="NCBI Taxonomy" id="59846"/>
    <lineage>
        <taxon>Bacteria</taxon>
        <taxon>Bacillati</taxon>
        <taxon>Bacillota</taxon>
        <taxon>Bacilli</taxon>
        <taxon>Bacillales</taxon>
        <taxon>Paenibacillaceae</taxon>
        <taxon>Paenibacillus</taxon>
    </lineage>
</organism>
<keyword evidence="4" id="KW-1185">Reference proteome</keyword>
<evidence type="ECO:0000313" key="4">
    <source>
        <dbReference type="Proteomes" id="UP001343257"/>
    </source>
</evidence>
<reference evidence="3 4" key="1">
    <citation type="submission" date="2023-03" db="EMBL/GenBank/DDBJ databases">
        <title>Bacillus Genome Sequencing.</title>
        <authorList>
            <person name="Dunlap C."/>
        </authorList>
    </citation>
    <scope>NUCLEOTIDE SEQUENCE [LARGE SCALE GENOMIC DNA]</scope>
    <source>
        <strain evidence="3 4">NRS-52</strain>
    </source>
</reference>
<feature type="region of interest" description="Disordered" evidence="2">
    <location>
        <begin position="1"/>
        <end position="83"/>
    </location>
</feature>
<sequence length="324" mass="37149">MEDVNQPASHSEDVTGSNEAASHSSEEQELRDHYNAFGLSYPEPEQQEDESDEELEDADPAIDGNQEQVPERKGVTVKHNGQDVTVEDEQVPEYLQMGLNYKKVKGQVQQYESALDRLARQQGYKDHADLIENLDKIEQEAVQKQQNQFDQLKQHLRQEAEDAGIDPNVMEQYLDNHPLIKQAREVVQRSEQEQQYRQQEQSQQQLLQGWEALFKKYPQLADQVSPDGGTAPWLTPEMHSKLQRGYDPVDAYELVHRDSFMADERKRAEQSVLKTQRLNKRAQVEGQGKGDRQPEVPSELSSAFAAFGLDPKNAQKYAKNFESK</sequence>
<feature type="compositionally biased region" description="Acidic residues" evidence="2">
    <location>
        <begin position="45"/>
        <end position="60"/>
    </location>
</feature>
<feature type="coiled-coil region" evidence="1">
    <location>
        <begin position="101"/>
        <end position="162"/>
    </location>
</feature>
<evidence type="ECO:0000256" key="2">
    <source>
        <dbReference type="SAM" id="MobiDB-lite"/>
    </source>
</evidence>
<evidence type="ECO:0000256" key="1">
    <source>
        <dbReference type="SAM" id="Coils"/>
    </source>
</evidence>
<comment type="caution">
    <text evidence="3">The sequence shown here is derived from an EMBL/GenBank/DDBJ whole genome shotgun (WGS) entry which is preliminary data.</text>
</comment>
<protein>
    <submittedName>
        <fullName evidence="3">Uncharacterized protein</fullName>
    </submittedName>
</protein>
<evidence type="ECO:0000313" key="3">
    <source>
        <dbReference type="EMBL" id="MED5019329.1"/>
    </source>
</evidence>
<feature type="region of interest" description="Disordered" evidence="2">
    <location>
        <begin position="266"/>
        <end position="302"/>
    </location>
</feature>
<dbReference type="EMBL" id="JARTLD010000047">
    <property type="protein sequence ID" value="MED5019329.1"/>
    <property type="molecule type" value="Genomic_DNA"/>
</dbReference>
<keyword evidence="1" id="KW-0175">Coiled coil</keyword>
<dbReference type="RefSeq" id="WP_328280220.1">
    <property type="nucleotide sequence ID" value="NZ_JARTLD010000047.1"/>
</dbReference>
<proteinExistence type="predicted"/>
<feature type="compositionally biased region" description="Polar residues" evidence="2">
    <location>
        <begin position="1"/>
        <end position="23"/>
    </location>
</feature>
<dbReference type="Proteomes" id="UP001343257">
    <property type="component" value="Unassembled WGS sequence"/>
</dbReference>
<name>A0ABU6PWU6_9BACL</name>
<accession>A0ABU6PWU6</accession>
<feature type="compositionally biased region" description="Basic and acidic residues" evidence="2">
    <location>
        <begin position="24"/>
        <end position="34"/>
    </location>
</feature>
<gene>
    <name evidence="3" type="ORF">P9847_18670</name>
</gene>